<comment type="caution">
    <text evidence="1">The sequence shown here is derived from an EMBL/GenBank/DDBJ whole genome shotgun (WGS) entry which is preliminary data.</text>
</comment>
<dbReference type="InterPro" id="IPR018880">
    <property type="entry name" value="Phage_P4_Ash"/>
</dbReference>
<protein>
    <recommendedName>
        <fullName evidence="3">Ash-like/host cell division inhibitor Icd-like protein</fullName>
    </recommendedName>
</protein>
<gene>
    <name evidence="1" type="ORF">BKG96_03300</name>
</gene>
<dbReference type="Pfam" id="PF10554">
    <property type="entry name" value="Phage_ASH"/>
    <property type="match status" value="1"/>
</dbReference>
<proteinExistence type="predicted"/>
<evidence type="ECO:0000313" key="1">
    <source>
        <dbReference type="EMBL" id="OOF79102.1"/>
    </source>
</evidence>
<reference evidence="2" key="1">
    <citation type="submission" date="2016-10" db="EMBL/GenBank/DDBJ databases">
        <title>Rodentibacter gen. nov. and new species.</title>
        <authorList>
            <person name="Christensen H."/>
        </authorList>
    </citation>
    <scope>NUCLEOTIDE SEQUENCE [LARGE SCALE GENOMIC DNA]</scope>
    <source>
        <strain evidence="2">Ppn152</strain>
    </source>
</reference>
<dbReference type="EMBL" id="MLAE01000014">
    <property type="protein sequence ID" value="OOF79102.1"/>
    <property type="molecule type" value="Genomic_DNA"/>
</dbReference>
<dbReference type="AlphaFoldDB" id="A0A1V3KN61"/>
<name>A0A1V3KN61_9PAST</name>
<organism evidence="1 2">
    <name type="scientific">Rodentibacter caecimuris</name>
    <dbReference type="NCBI Taxonomy" id="1796644"/>
    <lineage>
        <taxon>Bacteria</taxon>
        <taxon>Pseudomonadati</taxon>
        <taxon>Pseudomonadota</taxon>
        <taxon>Gammaproteobacteria</taxon>
        <taxon>Pasteurellales</taxon>
        <taxon>Pasteurellaceae</taxon>
        <taxon>Rodentibacter</taxon>
    </lineage>
</organism>
<dbReference type="Proteomes" id="UP000189114">
    <property type="component" value="Unassembled WGS sequence"/>
</dbReference>
<accession>A0A1V3KN61</accession>
<evidence type="ECO:0008006" key="3">
    <source>
        <dbReference type="Google" id="ProtNLM"/>
    </source>
</evidence>
<sequence length="177" mass="19914">MIFQKSIKNCFTKCGQIHYDFPASKKKLKVEPRNSNNKTLANSSTPNRAFFVRSTRTPKENNERKNALVKFLSMVACSGKGIALCCVPKFAVFEPVTRYRPKPRNFQAVAFNKLTLELSAMIYKFMFTGSRLRVAVYANSLNEALARLPKAHHRPALISRVKGGGLLCLVKPQPHTP</sequence>
<dbReference type="RefSeq" id="WP_077586353.1">
    <property type="nucleotide sequence ID" value="NZ_MLAE01000014.1"/>
</dbReference>
<evidence type="ECO:0000313" key="2">
    <source>
        <dbReference type="Proteomes" id="UP000189114"/>
    </source>
</evidence>